<sequence>MSAEDPSLLKLLVQSATAFERRLNDGLRADLDDELRPAHYAVFRYLDPAGSRVSELAEAAGMTQQAMGELVTHLQRCGYVERRPDPADGRARQVVATPTGLEALQAAAGRIRGIEQALGEHLGADGLRELRELLARLGEVLRERPARRDSP</sequence>
<dbReference type="Gene3D" id="1.10.10.10">
    <property type="entry name" value="Winged helix-like DNA-binding domain superfamily/Winged helix DNA-binding domain"/>
    <property type="match status" value="1"/>
</dbReference>
<comment type="caution">
    <text evidence="2">The sequence shown here is derived from an EMBL/GenBank/DDBJ whole genome shotgun (WGS) entry which is preliminary data.</text>
</comment>
<gene>
    <name evidence="2" type="ORF">E1161_05095</name>
</gene>
<evidence type="ECO:0000259" key="1">
    <source>
        <dbReference type="PROSITE" id="PS50995"/>
    </source>
</evidence>
<dbReference type="SMART" id="SM00347">
    <property type="entry name" value="HTH_MARR"/>
    <property type="match status" value="1"/>
</dbReference>
<dbReference type="PANTHER" id="PTHR33164:SF99">
    <property type="entry name" value="MARR FAMILY REGULATORY PROTEIN"/>
    <property type="match status" value="1"/>
</dbReference>
<dbReference type="EMBL" id="SMKV01000005">
    <property type="protein sequence ID" value="TDC95021.1"/>
    <property type="molecule type" value="Genomic_DNA"/>
</dbReference>
<protein>
    <submittedName>
        <fullName evidence="2">MarR family transcriptional regulator</fullName>
    </submittedName>
</protein>
<evidence type="ECO:0000313" key="2">
    <source>
        <dbReference type="EMBL" id="TDC95021.1"/>
    </source>
</evidence>
<dbReference type="AlphaFoldDB" id="A0A4R4USG9"/>
<name>A0A4R4USG9_9PSEU</name>
<feature type="domain" description="HTH marR-type" evidence="1">
    <location>
        <begin position="5"/>
        <end position="139"/>
    </location>
</feature>
<dbReference type="InterPro" id="IPR000835">
    <property type="entry name" value="HTH_MarR-typ"/>
</dbReference>
<dbReference type="InterPro" id="IPR036388">
    <property type="entry name" value="WH-like_DNA-bd_sf"/>
</dbReference>
<dbReference type="SUPFAM" id="SSF46785">
    <property type="entry name" value="Winged helix' DNA-binding domain"/>
    <property type="match status" value="1"/>
</dbReference>
<dbReference type="InterPro" id="IPR036390">
    <property type="entry name" value="WH_DNA-bd_sf"/>
</dbReference>
<proteinExistence type="predicted"/>
<dbReference type="PANTHER" id="PTHR33164">
    <property type="entry name" value="TRANSCRIPTIONAL REGULATOR, MARR FAMILY"/>
    <property type="match status" value="1"/>
</dbReference>
<dbReference type="PROSITE" id="PS50995">
    <property type="entry name" value="HTH_MARR_2"/>
    <property type="match status" value="1"/>
</dbReference>
<keyword evidence="3" id="KW-1185">Reference proteome</keyword>
<dbReference type="GO" id="GO:0003700">
    <property type="term" value="F:DNA-binding transcription factor activity"/>
    <property type="evidence" value="ECO:0007669"/>
    <property type="project" value="InterPro"/>
</dbReference>
<reference evidence="2 3" key="1">
    <citation type="submission" date="2019-03" db="EMBL/GenBank/DDBJ databases">
        <title>Draft genome sequences of novel Actinobacteria.</title>
        <authorList>
            <person name="Sahin N."/>
            <person name="Ay H."/>
            <person name="Saygin H."/>
        </authorList>
    </citation>
    <scope>NUCLEOTIDE SEQUENCE [LARGE SCALE GENOMIC DNA]</scope>
    <source>
        <strain evidence="2 3">16K404</strain>
    </source>
</reference>
<dbReference type="OrthoDB" id="122135at2"/>
<dbReference type="Proteomes" id="UP000294744">
    <property type="component" value="Unassembled WGS sequence"/>
</dbReference>
<dbReference type="Pfam" id="PF12802">
    <property type="entry name" value="MarR_2"/>
    <property type="match status" value="1"/>
</dbReference>
<dbReference type="RefSeq" id="WP_132620104.1">
    <property type="nucleotide sequence ID" value="NZ_SMKV01000005.1"/>
</dbReference>
<organism evidence="2 3">
    <name type="scientific">Saccharopolyspora aridisoli</name>
    <dbReference type="NCBI Taxonomy" id="2530385"/>
    <lineage>
        <taxon>Bacteria</taxon>
        <taxon>Bacillati</taxon>
        <taxon>Actinomycetota</taxon>
        <taxon>Actinomycetes</taxon>
        <taxon>Pseudonocardiales</taxon>
        <taxon>Pseudonocardiaceae</taxon>
        <taxon>Saccharopolyspora</taxon>
    </lineage>
</organism>
<accession>A0A4R4USG9</accession>
<dbReference type="GO" id="GO:0006950">
    <property type="term" value="P:response to stress"/>
    <property type="evidence" value="ECO:0007669"/>
    <property type="project" value="TreeGrafter"/>
</dbReference>
<dbReference type="InterPro" id="IPR039422">
    <property type="entry name" value="MarR/SlyA-like"/>
</dbReference>
<evidence type="ECO:0000313" key="3">
    <source>
        <dbReference type="Proteomes" id="UP000294744"/>
    </source>
</evidence>